<evidence type="ECO:0000313" key="1">
    <source>
        <dbReference type="EMBL" id="KAI4325504.1"/>
    </source>
</evidence>
<protein>
    <submittedName>
        <fullName evidence="1">Uncharacterized protein</fullName>
    </submittedName>
</protein>
<reference evidence="2" key="1">
    <citation type="journal article" date="2023" name="Front. Plant Sci.">
        <title>Chromosomal-level genome assembly of Melastoma candidum provides insights into trichome evolution.</title>
        <authorList>
            <person name="Zhong Y."/>
            <person name="Wu W."/>
            <person name="Sun C."/>
            <person name="Zou P."/>
            <person name="Liu Y."/>
            <person name="Dai S."/>
            <person name="Zhou R."/>
        </authorList>
    </citation>
    <scope>NUCLEOTIDE SEQUENCE [LARGE SCALE GENOMIC DNA]</scope>
</reference>
<dbReference type="Proteomes" id="UP001057402">
    <property type="component" value="Chromosome 9"/>
</dbReference>
<dbReference type="EMBL" id="CM042888">
    <property type="protein sequence ID" value="KAI4325504.1"/>
    <property type="molecule type" value="Genomic_DNA"/>
</dbReference>
<proteinExistence type="predicted"/>
<keyword evidence="2" id="KW-1185">Reference proteome</keyword>
<name>A0ACB9MPZ8_9MYRT</name>
<comment type="caution">
    <text evidence="1">The sequence shown here is derived from an EMBL/GenBank/DDBJ whole genome shotgun (WGS) entry which is preliminary data.</text>
</comment>
<sequence length="953" mass="105878">MTQVSGKALREGGDAPTYSFAVQYTGPPVPRDLPRAVPVSLERIPVAPVLSQVSHGEKLSLPVVQPILPADRKLLKEEAIGPQSMVSPTSVIGNCLDCAVKDGDLGSDSTLSLSSVLALEVGDGTGKVSAELSSSGPLGFSQSDDNCCSGEFSDAVDDGPRVVESTRVSQENSRELLSADRSCSSNNTIAFSDSFDRSWGSSRLYGGSNSRKESVDFNVSSRRDWALNESVMSSECPSPMRTDTESNKINRVSDRGNLAVKFQDIESNDSIEEEHEPELVQVERQPQSKGKKGSCYKCFKGNRFTEKEVCLVCDAKYCSSCVLKAMGSMPEGRKCVSCIGLAIDESKRPQLGKFSRMLKRLLNDLEVRQIMRAEKLCEANQLPPEYVCVNGKSLCHDEMIMLQNCPIPPKKLKPGYYWYDKVSGLWGKEGQKPHQIISPHLNVGGLIRPNASNGNTQVFINGREITKVELRMLQLAGVQCAGNPHFWVNEDGSYQEEGQKNTKGYIWGKAGTKLLCTFLSLPVPSKSSNPAGEPSYNVYSRSVPDYAEQRMLHKILLVGHGGSGTRTIFKQAKILYQEVPFSVDECECAKITIQANVYGYLGELLEGRERFEDEALSSMKKRTPDVAGKDYKKTMYSISPRLKDFADWLIKAMVLGNLEDIFPAATREYAPLVEELWNDAAIQATYKRRNELVALPSIASYFLERAVDILQVDYAPSDLDILNAEGLISSNGLSCTEFSFPLSETDESGGIPNQHESVLRYQLIRMHAKGLAENCRWLEMFEDIGLITFCVSLNDYDQYSDDGNGSSVNKMLLSRRLFESLVTHPAFEQTEFLLLLNKFDLFEDKIERVPLTLCEWFNDFHPILSRSGRTGGRTNSINYNPTLGQLGFHYVAVKFKRLYASLTGKPLYVSAVKGLDRASVDSALKYGREILKWEEERMNYGLSEYSTYSTDSP</sequence>
<gene>
    <name evidence="1" type="ORF">MLD38_030895</name>
</gene>
<organism evidence="1 2">
    <name type="scientific">Melastoma candidum</name>
    <dbReference type="NCBI Taxonomy" id="119954"/>
    <lineage>
        <taxon>Eukaryota</taxon>
        <taxon>Viridiplantae</taxon>
        <taxon>Streptophyta</taxon>
        <taxon>Embryophyta</taxon>
        <taxon>Tracheophyta</taxon>
        <taxon>Spermatophyta</taxon>
        <taxon>Magnoliopsida</taxon>
        <taxon>eudicotyledons</taxon>
        <taxon>Gunneridae</taxon>
        <taxon>Pentapetalae</taxon>
        <taxon>rosids</taxon>
        <taxon>malvids</taxon>
        <taxon>Myrtales</taxon>
        <taxon>Melastomataceae</taxon>
        <taxon>Melastomatoideae</taxon>
        <taxon>Melastomateae</taxon>
        <taxon>Melastoma</taxon>
    </lineage>
</organism>
<evidence type="ECO:0000313" key="2">
    <source>
        <dbReference type="Proteomes" id="UP001057402"/>
    </source>
</evidence>
<accession>A0ACB9MPZ8</accession>